<feature type="chain" id="PRO_5025373268" description="Amine oxidase" evidence="5">
    <location>
        <begin position="21"/>
        <end position="553"/>
    </location>
</feature>
<dbReference type="PANTHER" id="PTHR10742:SF313">
    <property type="entry name" value="AMINE OXIDASE"/>
    <property type="match status" value="1"/>
</dbReference>
<dbReference type="Gene3D" id="3.90.660.10">
    <property type="match status" value="1"/>
</dbReference>
<feature type="binding site" evidence="3">
    <location>
        <position position="268"/>
    </location>
    <ligand>
        <name>FAD</name>
        <dbReference type="ChEBI" id="CHEBI:57692"/>
    </ligand>
</feature>
<accession>A0A6A5TEN9</accession>
<dbReference type="InterPro" id="IPR001613">
    <property type="entry name" value="Flavin_amine_oxidase"/>
</dbReference>
<dbReference type="InterPro" id="IPR036188">
    <property type="entry name" value="FAD/NAD-bd_sf"/>
</dbReference>
<proteinExistence type="inferred from homology"/>
<comment type="similarity">
    <text evidence="4">Belongs to the flavin monoamine oxidase family.</text>
</comment>
<dbReference type="SUPFAM" id="SSF54373">
    <property type="entry name" value="FAD-linked reductases, C-terminal domain"/>
    <property type="match status" value="1"/>
</dbReference>
<dbReference type="InterPro" id="IPR050281">
    <property type="entry name" value="Flavin_monoamine_oxidase"/>
</dbReference>
<evidence type="ECO:0000256" key="5">
    <source>
        <dbReference type="SAM" id="SignalP"/>
    </source>
</evidence>
<evidence type="ECO:0000313" key="7">
    <source>
        <dbReference type="EMBL" id="KAF1951081.1"/>
    </source>
</evidence>
<dbReference type="InterPro" id="IPR002937">
    <property type="entry name" value="Amino_oxidase"/>
</dbReference>
<sequence length="553" mass="61187">MPALKTFLAGALLLLLIISAEPIRKAQVAVLGGGMAGIMAAKQLHDAGIHDFIIVETNDRIGGRVWAHDFGSDTTPSSREAYKVELGANWVHGDQSGNRPPNPIWTLANKYSLKMSVSDCANSTVYDESGRVDNETKRALYKEFSDAFKGVETDAMAALASGVPDKSMRVALAEKGWDPKGDPLKMAMEWTGIDWELAQSASPPHLPHPLPLPLTSNQISTHKYFSPKNHFVLGPPTYASLISELAKSFLAHNTTHITDPRLLLNHHVHKINTSSPTSVTIHTKHAGAEITIQASQVITTFSAGVLQHTGPNALTWTPALPAWKTDAIATVKMGGYTKIFMQWRPGDVFWPTDTQYFLHASAKRGYYPIFQNLDVAGFHPGSRILFVTVTGDESLRVDRQTDEDTQTEILNVLRTMFPEKRVPPPEHFFYPRWSMYPWARGSYSNVPPGMSLRMRQNLRANVGRVWFAGEHTSVNWFGFLHGAYDEGEDVGKRVAARVKGGDVGLGRDMRRYERVSGGTRWEDWNGGNGYRVDVTGLVSEARDGEGRNGTVRN</sequence>
<feature type="domain" description="Amine oxidase" evidence="6">
    <location>
        <begin position="251"/>
        <end position="490"/>
    </location>
</feature>
<reference evidence="7" key="1">
    <citation type="journal article" date="2020" name="Stud. Mycol.">
        <title>101 Dothideomycetes genomes: a test case for predicting lifestyles and emergence of pathogens.</title>
        <authorList>
            <person name="Haridas S."/>
            <person name="Albert R."/>
            <person name="Binder M."/>
            <person name="Bloem J."/>
            <person name="Labutti K."/>
            <person name="Salamov A."/>
            <person name="Andreopoulos B."/>
            <person name="Baker S."/>
            <person name="Barry K."/>
            <person name="Bills G."/>
            <person name="Bluhm B."/>
            <person name="Cannon C."/>
            <person name="Castanera R."/>
            <person name="Culley D."/>
            <person name="Daum C."/>
            <person name="Ezra D."/>
            <person name="Gonzalez J."/>
            <person name="Henrissat B."/>
            <person name="Kuo A."/>
            <person name="Liang C."/>
            <person name="Lipzen A."/>
            <person name="Lutzoni F."/>
            <person name="Magnuson J."/>
            <person name="Mondo S."/>
            <person name="Nolan M."/>
            <person name="Ohm R."/>
            <person name="Pangilinan J."/>
            <person name="Park H.-J."/>
            <person name="Ramirez L."/>
            <person name="Alfaro M."/>
            <person name="Sun H."/>
            <person name="Tritt A."/>
            <person name="Yoshinaga Y."/>
            <person name="Zwiers L.-H."/>
            <person name="Turgeon B."/>
            <person name="Goodwin S."/>
            <person name="Spatafora J."/>
            <person name="Crous P."/>
            <person name="Grigoriev I."/>
        </authorList>
    </citation>
    <scope>NUCLEOTIDE SEQUENCE</scope>
    <source>
        <strain evidence="7">CBS 675.92</strain>
    </source>
</reference>
<dbReference type="PANTHER" id="PTHR10742">
    <property type="entry name" value="FLAVIN MONOAMINE OXIDASE"/>
    <property type="match status" value="1"/>
</dbReference>
<dbReference type="Gene3D" id="3.50.50.60">
    <property type="entry name" value="FAD/NAD(P)-binding domain"/>
    <property type="match status" value="1"/>
</dbReference>
<dbReference type="SUPFAM" id="SSF51905">
    <property type="entry name" value="FAD/NAD(P)-binding domain"/>
    <property type="match status" value="1"/>
</dbReference>
<evidence type="ECO:0000259" key="6">
    <source>
        <dbReference type="Pfam" id="PF01593"/>
    </source>
</evidence>
<evidence type="ECO:0000256" key="3">
    <source>
        <dbReference type="PIRSR" id="PIRSR601613-1"/>
    </source>
</evidence>
<dbReference type="GO" id="GO:0016491">
    <property type="term" value="F:oxidoreductase activity"/>
    <property type="evidence" value="ECO:0007669"/>
    <property type="project" value="UniProtKB-KW"/>
</dbReference>
<dbReference type="GO" id="GO:0006598">
    <property type="term" value="P:polyamine catabolic process"/>
    <property type="evidence" value="ECO:0007669"/>
    <property type="project" value="TreeGrafter"/>
</dbReference>
<name>A0A6A5TEN9_9PLEO</name>
<keyword evidence="8" id="KW-1185">Reference proteome</keyword>
<dbReference type="Pfam" id="PF01593">
    <property type="entry name" value="Amino_oxidase"/>
    <property type="match status" value="2"/>
</dbReference>
<gene>
    <name evidence="7" type="ORF">CC80DRAFT_481759</name>
</gene>
<keyword evidence="4" id="KW-0285">Flavoprotein</keyword>
<keyword evidence="4" id="KW-0274">FAD</keyword>
<feature type="domain" description="Amine oxidase" evidence="6">
    <location>
        <begin position="35"/>
        <end position="149"/>
    </location>
</feature>
<evidence type="ECO:0000256" key="1">
    <source>
        <dbReference type="ARBA" id="ARBA00001974"/>
    </source>
</evidence>
<feature type="signal peptide" evidence="5">
    <location>
        <begin position="1"/>
        <end position="20"/>
    </location>
</feature>
<evidence type="ECO:0000256" key="4">
    <source>
        <dbReference type="RuleBase" id="RU362067"/>
    </source>
</evidence>
<evidence type="ECO:0000313" key="8">
    <source>
        <dbReference type="Proteomes" id="UP000800035"/>
    </source>
</evidence>
<dbReference type="OrthoDB" id="5046242at2759"/>
<dbReference type="PRINTS" id="PR00757">
    <property type="entry name" value="AMINEOXDASEF"/>
</dbReference>
<keyword evidence="5" id="KW-0732">Signal</keyword>
<dbReference type="Proteomes" id="UP000800035">
    <property type="component" value="Unassembled WGS sequence"/>
</dbReference>
<evidence type="ECO:0000256" key="2">
    <source>
        <dbReference type="ARBA" id="ARBA00023002"/>
    </source>
</evidence>
<keyword evidence="2 4" id="KW-0560">Oxidoreductase</keyword>
<organism evidence="7 8">
    <name type="scientific">Byssothecium circinans</name>
    <dbReference type="NCBI Taxonomy" id="147558"/>
    <lineage>
        <taxon>Eukaryota</taxon>
        <taxon>Fungi</taxon>
        <taxon>Dikarya</taxon>
        <taxon>Ascomycota</taxon>
        <taxon>Pezizomycotina</taxon>
        <taxon>Dothideomycetes</taxon>
        <taxon>Pleosporomycetidae</taxon>
        <taxon>Pleosporales</taxon>
        <taxon>Massarineae</taxon>
        <taxon>Massarinaceae</taxon>
        <taxon>Byssothecium</taxon>
    </lineage>
</organism>
<comment type="cofactor">
    <cofactor evidence="1 4">
        <name>FAD</name>
        <dbReference type="ChEBI" id="CHEBI:57692"/>
    </cofactor>
</comment>
<dbReference type="EC" id="1.4.3.-" evidence="4"/>
<dbReference type="AlphaFoldDB" id="A0A6A5TEN9"/>
<protein>
    <recommendedName>
        <fullName evidence="4">Amine oxidase</fullName>
        <ecNumber evidence="4">1.4.3.-</ecNumber>
    </recommendedName>
</protein>
<dbReference type="EMBL" id="ML977020">
    <property type="protein sequence ID" value="KAF1951081.1"/>
    <property type="molecule type" value="Genomic_DNA"/>
</dbReference>